<dbReference type="AlphaFoldDB" id="A0AA35PWP2"/>
<comment type="caution">
    <text evidence="2">The sequence shown here is derived from an EMBL/GenBank/DDBJ whole genome shotgun (WGS) entry which is preliminary data.</text>
</comment>
<evidence type="ECO:0000313" key="2">
    <source>
        <dbReference type="EMBL" id="CAI6013862.1"/>
    </source>
</evidence>
<evidence type="ECO:0000313" key="3">
    <source>
        <dbReference type="Proteomes" id="UP001160390"/>
    </source>
</evidence>
<reference evidence="2" key="1">
    <citation type="submission" date="2023-01" db="EMBL/GenBank/DDBJ databases">
        <authorList>
            <person name="Piombo E."/>
        </authorList>
    </citation>
    <scope>NUCLEOTIDE SEQUENCE</scope>
</reference>
<keyword evidence="3" id="KW-1185">Reference proteome</keyword>
<name>A0AA35PWP2_9HYPO</name>
<gene>
    <name evidence="2" type="ORF">CCHLO57077_00017433</name>
</gene>
<dbReference type="Proteomes" id="UP001160390">
    <property type="component" value="Unassembled WGS sequence"/>
</dbReference>
<protein>
    <submittedName>
        <fullName evidence="2">Uncharacterized protein</fullName>
    </submittedName>
</protein>
<sequence length="191" mass="21310">MPDRPTTPPRGTAAPVALFPSAPLHGSAPTLDPLDADRETNITDTEWRAGHVLPTNFRPIAEPSMEFAPPPVTASSIEELKRDVEQWKTQYKVRPRGCRLRRFKDLPNNVGLSTAYLGYKTTAEYNQFLDVQGKPPTTLQPGRGGPRKLHPLSYEDSQATSTTFGLMSCFPASAVLPTRSRREKIPWRTRQ</sequence>
<organism evidence="2 3">
    <name type="scientific">Clonostachys chloroleuca</name>
    <dbReference type="NCBI Taxonomy" id="1926264"/>
    <lineage>
        <taxon>Eukaryota</taxon>
        <taxon>Fungi</taxon>
        <taxon>Dikarya</taxon>
        <taxon>Ascomycota</taxon>
        <taxon>Pezizomycotina</taxon>
        <taxon>Sordariomycetes</taxon>
        <taxon>Hypocreomycetidae</taxon>
        <taxon>Hypocreales</taxon>
        <taxon>Bionectriaceae</taxon>
        <taxon>Clonostachys</taxon>
    </lineage>
</organism>
<accession>A0AA35PWP2</accession>
<evidence type="ECO:0000256" key="1">
    <source>
        <dbReference type="SAM" id="MobiDB-lite"/>
    </source>
</evidence>
<dbReference type="EMBL" id="CABFNP030000416">
    <property type="protein sequence ID" value="CAI6013862.1"/>
    <property type="molecule type" value="Genomic_DNA"/>
</dbReference>
<proteinExistence type="predicted"/>
<feature type="region of interest" description="Disordered" evidence="1">
    <location>
        <begin position="1"/>
        <end position="37"/>
    </location>
</feature>
<feature type="non-terminal residue" evidence="2">
    <location>
        <position position="191"/>
    </location>
</feature>